<dbReference type="UniPathway" id="UPA00077">
    <property type="reaction ID" value="UER00158"/>
</dbReference>
<evidence type="ECO:0000256" key="2">
    <source>
        <dbReference type="ARBA" id="ARBA00009539"/>
    </source>
</evidence>
<keyword evidence="4 7" id="KW-0554">One-carbon metabolism</keyword>
<feature type="domain" description="DHFR" evidence="8">
    <location>
        <begin position="2"/>
        <end position="158"/>
    </location>
</feature>
<evidence type="ECO:0000256" key="7">
    <source>
        <dbReference type="PIRNR" id="PIRNR000194"/>
    </source>
</evidence>
<dbReference type="PANTHER" id="PTHR48069:SF3">
    <property type="entry name" value="DIHYDROFOLATE REDUCTASE"/>
    <property type="match status" value="1"/>
</dbReference>
<keyword evidence="6 7" id="KW-0560">Oxidoreductase</keyword>
<evidence type="ECO:0000313" key="10">
    <source>
        <dbReference type="Proteomes" id="UP000255523"/>
    </source>
</evidence>
<gene>
    <name evidence="9" type="primary">dfrA</name>
    <name evidence="9" type="ORF">NCTC11087_00925</name>
</gene>
<dbReference type="PANTHER" id="PTHR48069">
    <property type="entry name" value="DIHYDROFOLATE REDUCTASE"/>
    <property type="match status" value="1"/>
</dbReference>
<protein>
    <recommendedName>
        <fullName evidence="3 7">Dihydrofolate reductase</fullName>
        <ecNumber evidence="3 7">1.5.1.3</ecNumber>
    </recommendedName>
</protein>
<dbReference type="GO" id="GO:0005829">
    <property type="term" value="C:cytosol"/>
    <property type="evidence" value="ECO:0007669"/>
    <property type="project" value="TreeGrafter"/>
</dbReference>
<keyword evidence="10" id="KW-1185">Reference proteome</keyword>
<comment type="similarity">
    <text evidence="2 7">Belongs to the dihydrofolate reductase family.</text>
</comment>
<reference evidence="9 10" key="1">
    <citation type="submission" date="2018-06" db="EMBL/GenBank/DDBJ databases">
        <authorList>
            <consortium name="Pathogen Informatics"/>
            <person name="Doyle S."/>
        </authorList>
    </citation>
    <scope>NUCLEOTIDE SEQUENCE [LARGE SCALE GENOMIC DNA]</scope>
    <source>
        <strain evidence="9 10">NCTC11087</strain>
    </source>
</reference>
<comment type="function">
    <text evidence="7">Key enzyme in folate metabolism. Catalyzes an essential reaction for de novo glycine and purine synthesis, and for DNA precursor synthesis.</text>
</comment>
<name>A0A380LN73_9FIRM</name>
<dbReference type="GO" id="GO:0004146">
    <property type="term" value="F:dihydrofolate reductase activity"/>
    <property type="evidence" value="ECO:0007669"/>
    <property type="project" value="UniProtKB-EC"/>
</dbReference>
<evidence type="ECO:0000256" key="5">
    <source>
        <dbReference type="ARBA" id="ARBA00022857"/>
    </source>
</evidence>
<dbReference type="EMBL" id="UHFX01000003">
    <property type="protein sequence ID" value="SUO04040.1"/>
    <property type="molecule type" value="Genomic_DNA"/>
</dbReference>
<dbReference type="OrthoDB" id="9804315at2"/>
<dbReference type="InterPro" id="IPR001796">
    <property type="entry name" value="DHFR_dom"/>
</dbReference>
<dbReference type="GeneID" id="77461898"/>
<evidence type="ECO:0000313" key="9">
    <source>
        <dbReference type="EMBL" id="SUO04040.1"/>
    </source>
</evidence>
<dbReference type="InterPro" id="IPR012259">
    <property type="entry name" value="DHFR"/>
</dbReference>
<dbReference type="GO" id="GO:0046452">
    <property type="term" value="P:dihydrofolate metabolic process"/>
    <property type="evidence" value="ECO:0007669"/>
    <property type="project" value="TreeGrafter"/>
</dbReference>
<dbReference type="PRINTS" id="PR00070">
    <property type="entry name" value="DHFR"/>
</dbReference>
<accession>A0A380LN73</accession>
<organism evidence="9 10">
    <name type="scientific">Faecalicoccus pleomorphus</name>
    <dbReference type="NCBI Taxonomy" id="1323"/>
    <lineage>
        <taxon>Bacteria</taxon>
        <taxon>Bacillati</taxon>
        <taxon>Bacillota</taxon>
        <taxon>Erysipelotrichia</taxon>
        <taxon>Erysipelotrichales</taxon>
        <taxon>Erysipelotrichaceae</taxon>
        <taxon>Faecalicoccus</taxon>
    </lineage>
</organism>
<evidence type="ECO:0000256" key="3">
    <source>
        <dbReference type="ARBA" id="ARBA00012856"/>
    </source>
</evidence>
<comment type="catalytic activity">
    <reaction evidence="7">
        <text>(6S)-5,6,7,8-tetrahydrofolate + NADP(+) = 7,8-dihydrofolate + NADPH + H(+)</text>
        <dbReference type="Rhea" id="RHEA:15009"/>
        <dbReference type="ChEBI" id="CHEBI:15378"/>
        <dbReference type="ChEBI" id="CHEBI:57451"/>
        <dbReference type="ChEBI" id="CHEBI:57453"/>
        <dbReference type="ChEBI" id="CHEBI:57783"/>
        <dbReference type="ChEBI" id="CHEBI:58349"/>
        <dbReference type="EC" id="1.5.1.3"/>
    </reaction>
</comment>
<dbReference type="EC" id="1.5.1.3" evidence="3 7"/>
<sequence>MKLTEIAAIGKNRELGKDNQLIWHFPQDLKFFKEQTKGHTIVMGRKTFESLPGMLPKRHHIVISKSGAKFPEEVEVFSSIDAFVDAYQTKEEEIFVIGGATIYKQMLSLCHRLILTEINQSYDADVFFPEFDKNLYHKQILNDIMENGVHYQHVEYRLKSETTRD</sequence>
<dbReference type="PROSITE" id="PS51330">
    <property type="entry name" value="DHFR_2"/>
    <property type="match status" value="1"/>
</dbReference>
<evidence type="ECO:0000256" key="6">
    <source>
        <dbReference type="ARBA" id="ARBA00023002"/>
    </source>
</evidence>
<evidence type="ECO:0000256" key="4">
    <source>
        <dbReference type="ARBA" id="ARBA00022563"/>
    </source>
</evidence>
<dbReference type="GO" id="GO:0046654">
    <property type="term" value="P:tetrahydrofolate biosynthetic process"/>
    <property type="evidence" value="ECO:0007669"/>
    <property type="project" value="UniProtKB-UniPathway"/>
</dbReference>
<dbReference type="AlphaFoldDB" id="A0A380LN73"/>
<dbReference type="InterPro" id="IPR024072">
    <property type="entry name" value="DHFR-like_dom_sf"/>
</dbReference>
<dbReference type="GO" id="GO:0050661">
    <property type="term" value="F:NADP binding"/>
    <property type="evidence" value="ECO:0007669"/>
    <property type="project" value="InterPro"/>
</dbReference>
<comment type="pathway">
    <text evidence="1 7">Cofactor biosynthesis; tetrahydrofolate biosynthesis; 5,6,7,8-tetrahydrofolate from 7,8-dihydrofolate: step 1/1.</text>
</comment>
<dbReference type="CDD" id="cd00209">
    <property type="entry name" value="DHFR"/>
    <property type="match status" value="1"/>
</dbReference>
<dbReference type="SUPFAM" id="SSF53597">
    <property type="entry name" value="Dihydrofolate reductase-like"/>
    <property type="match status" value="1"/>
</dbReference>
<dbReference type="Proteomes" id="UP000255523">
    <property type="component" value="Unassembled WGS sequence"/>
</dbReference>
<dbReference type="Gene3D" id="3.40.430.10">
    <property type="entry name" value="Dihydrofolate Reductase, subunit A"/>
    <property type="match status" value="1"/>
</dbReference>
<proteinExistence type="inferred from homology"/>
<dbReference type="GO" id="GO:0046655">
    <property type="term" value="P:folic acid metabolic process"/>
    <property type="evidence" value="ECO:0007669"/>
    <property type="project" value="TreeGrafter"/>
</dbReference>
<dbReference type="GO" id="GO:0006730">
    <property type="term" value="P:one-carbon metabolic process"/>
    <property type="evidence" value="ECO:0007669"/>
    <property type="project" value="UniProtKB-KW"/>
</dbReference>
<evidence type="ECO:0000256" key="1">
    <source>
        <dbReference type="ARBA" id="ARBA00004903"/>
    </source>
</evidence>
<dbReference type="Pfam" id="PF00186">
    <property type="entry name" value="DHFR_1"/>
    <property type="match status" value="1"/>
</dbReference>
<dbReference type="PIRSF" id="PIRSF000194">
    <property type="entry name" value="DHFR"/>
    <property type="match status" value="1"/>
</dbReference>
<dbReference type="RefSeq" id="WP_022789253.1">
    <property type="nucleotide sequence ID" value="NZ_UHFX01000003.1"/>
</dbReference>
<keyword evidence="5 7" id="KW-0521">NADP</keyword>
<evidence type="ECO:0000259" key="8">
    <source>
        <dbReference type="PROSITE" id="PS51330"/>
    </source>
</evidence>